<feature type="region of interest" description="Disordered" evidence="1">
    <location>
        <begin position="1"/>
        <end position="21"/>
    </location>
</feature>
<name>A0A645BJF6_9ZZZZ</name>
<dbReference type="EMBL" id="VSSQ01020564">
    <property type="protein sequence ID" value="MPM65525.1"/>
    <property type="molecule type" value="Genomic_DNA"/>
</dbReference>
<evidence type="ECO:0000313" key="2">
    <source>
        <dbReference type="EMBL" id="MPM65525.1"/>
    </source>
</evidence>
<gene>
    <name evidence="2" type="ORF">SDC9_112422</name>
</gene>
<comment type="caution">
    <text evidence="2">The sequence shown here is derived from an EMBL/GenBank/DDBJ whole genome shotgun (WGS) entry which is preliminary data.</text>
</comment>
<accession>A0A645BJF6</accession>
<protein>
    <submittedName>
        <fullName evidence="2">Uncharacterized protein</fullName>
    </submittedName>
</protein>
<organism evidence="2">
    <name type="scientific">bioreactor metagenome</name>
    <dbReference type="NCBI Taxonomy" id="1076179"/>
    <lineage>
        <taxon>unclassified sequences</taxon>
        <taxon>metagenomes</taxon>
        <taxon>ecological metagenomes</taxon>
    </lineage>
</organism>
<reference evidence="2" key="1">
    <citation type="submission" date="2019-08" db="EMBL/GenBank/DDBJ databases">
        <authorList>
            <person name="Kucharzyk K."/>
            <person name="Murdoch R.W."/>
            <person name="Higgins S."/>
            <person name="Loffler F."/>
        </authorList>
    </citation>
    <scope>NUCLEOTIDE SEQUENCE</scope>
</reference>
<proteinExistence type="predicted"/>
<evidence type="ECO:0000256" key="1">
    <source>
        <dbReference type="SAM" id="MobiDB-lite"/>
    </source>
</evidence>
<feature type="compositionally biased region" description="Basic and acidic residues" evidence="1">
    <location>
        <begin position="110"/>
        <end position="137"/>
    </location>
</feature>
<sequence>MSLTSSSASSIRCSSKSSGPSNCWSCTVYGIRVPCRFFLAGDSLQQVDEPDGNRGEAAEDAGDQISEYGRYRTREQEREQNPLPVLPQKHEHARNLMHQQAFRNMGAIQRIDRNQVEDRQRQIDRDDRTDDAHERLVGGKPPFENSRHIDERKQKRDDQIGHDSCEGNDDVVPPIMLEISRRDRHGLCPAEADQQQHRKPDGVDVRKWIEGHPAEVSCRRVTEAVGRISMRPLVDGQTDENRRQNIEKLQRVLKELSDT</sequence>
<feature type="region of interest" description="Disordered" evidence="1">
    <location>
        <begin position="106"/>
        <end position="171"/>
    </location>
</feature>
<feature type="compositionally biased region" description="Basic and acidic residues" evidence="1">
    <location>
        <begin position="145"/>
        <end position="165"/>
    </location>
</feature>
<dbReference type="AlphaFoldDB" id="A0A645BJF6"/>